<dbReference type="Proteomes" id="UP000625735">
    <property type="component" value="Unassembled WGS sequence"/>
</dbReference>
<comment type="caution">
    <text evidence="4">The sequence shown here is derived from an EMBL/GenBank/DDBJ whole genome shotgun (WGS) entry which is preliminary data.</text>
</comment>
<dbReference type="Pfam" id="PF21602">
    <property type="entry name" value="GldM_3rd"/>
    <property type="match status" value="1"/>
</dbReference>
<keyword evidence="1" id="KW-0732">Signal</keyword>
<feature type="domain" description="Gliding motility-associated protein GldM second immunoglobulin-like" evidence="3">
    <location>
        <begin position="33"/>
        <end position="106"/>
    </location>
</feature>
<proteinExistence type="predicted"/>
<name>A0A917DAF4_9FLAO</name>
<evidence type="ECO:0000259" key="2">
    <source>
        <dbReference type="Pfam" id="PF12080"/>
    </source>
</evidence>
<dbReference type="AlphaFoldDB" id="A0A917DAF4"/>
<evidence type="ECO:0000256" key="1">
    <source>
        <dbReference type="SAM" id="SignalP"/>
    </source>
</evidence>
<feature type="signal peptide" evidence="1">
    <location>
        <begin position="1"/>
        <end position="18"/>
    </location>
</feature>
<sequence length="218" mass="24669">MKTFQIICCLIFCQFLFAQNDTTLISKPKLGLVSVDKLNVVYRGILNPISIAVPNAKSFTVSGLGVKEEDGKYYIAPGSGNEMFVTLEIILEDDSKVVEEHVFRIQSIQYPIVKINKMNCDSCYVNVTLANLKNAIISVHFEDFLFDYKFEVTRFVIKYPKKPAILVEGNTIDENTLKKIKKFKKGEIITIGAVKYKIHPDIPAFWPTPTPILLIITD</sequence>
<reference evidence="4" key="2">
    <citation type="submission" date="2020-09" db="EMBL/GenBank/DDBJ databases">
        <authorList>
            <person name="Sun Q."/>
            <person name="Zhou Y."/>
        </authorList>
    </citation>
    <scope>NUCLEOTIDE SEQUENCE</scope>
    <source>
        <strain evidence="4">CGMCC 1.12506</strain>
    </source>
</reference>
<organism evidence="4 5">
    <name type="scientific">Flavobacterium orientale</name>
    <dbReference type="NCBI Taxonomy" id="1756020"/>
    <lineage>
        <taxon>Bacteria</taxon>
        <taxon>Pseudomonadati</taxon>
        <taxon>Bacteroidota</taxon>
        <taxon>Flavobacteriia</taxon>
        <taxon>Flavobacteriales</taxon>
        <taxon>Flavobacteriaceae</taxon>
        <taxon>Flavobacterium</taxon>
    </lineage>
</organism>
<reference evidence="4" key="1">
    <citation type="journal article" date="2014" name="Int. J. Syst. Evol. Microbiol.">
        <title>Complete genome sequence of Corynebacterium casei LMG S-19264T (=DSM 44701T), isolated from a smear-ripened cheese.</title>
        <authorList>
            <consortium name="US DOE Joint Genome Institute (JGI-PGF)"/>
            <person name="Walter F."/>
            <person name="Albersmeier A."/>
            <person name="Kalinowski J."/>
            <person name="Ruckert C."/>
        </authorList>
    </citation>
    <scope>NUCLEOTIDE SEQUENCE</scope>
    <source>
        <strain evidence="4">CGMCC 1.12506</strain>
    </source>
</reference>
<dbReference type="InterPro" id="IPR022719">
    <property type="entry name" value="Motility-assoc_prot_GldM_C"/>
</dbReference>
<dbReference type="InterPro" id="IPR048406">
    <property type="entry name" value="GldM_Ig-like-2"/>
</dbReference>
<evidence type="ECO:0000313" key="5">
    <source>
        <dbReference type="Proteomes" id="UP000625735"/>
    </source>
</evidence>
<evidence type="ECO:0008006" key="6">
    <source>
        <dbReference type="Google" id="ProtNLM"/>
    </source>
</evidence>
<keyword evidence="5" id="KW-1185">Reference proteome</keyword>
<gene>
    <name evidence="4" type="ORF">GCM10011343_10830</name>
</gene>
<dbReference type="Pfam" id="PF12080">
    <property type="entry name" value="GldM_4th"/>
    <property type="match status" value="1"/>
</dbReference>
<evidence type="ECO:0000313" key="4">
    <source>
        <dbReference type="EMBL" id="GGD22455.1"/>
    </source>
</evidence>
<dbReference type="EMBL" id="BMFG01000003">
    <property type="protein sequence ID" value="GGD22455.1"/>
    <property type="molecule type" value="Genomic_DNA"/>
</dbReference>
<dbReference type="RefSeq" id="WP_188361516.1">
    <property type="nucleotide sequence ID" value="NZ_BMFG01000003.1"/>
</dbReference>
<feature type="domain" description="Gliding motility-associated protein GldM C-terminal" evidence="2">
    <location>
        <begin position="127"/>
        <end position="197"/>
    </location>
</feature>
<evidence type="ECO:0000259" key="3">
    <source>
        <dbReference type="Pfam" id="PF21602"/>
    </source>
</evidence>
<protein>
    <recommendedName>
        <fullName evidence="6">Gliding motility-associated protein GldM C-terminal domain-containing protein</fullName>
    </recommendedName>
</protein>
<feature type="chain" id="PRO_5036926472" description="Gliding motility-associated protein GldM C-terminal domain-containing protein" evidence="1">
    <location>
        <begin position="19"/>
        <end position="218"/>
    </location>
</feature>
<accession>A0A917DAF4</accession>